<keyword evidence="3" id="KW-1185">Reference proteome</keyword>
<feature type="region of interest" description="Disordered" evidence="1">
    <location>
        <begin position="55"/>
        <end position="117"/>
    </location>
</feature>
<organism evidence="2 3">
    <name type="scientific">Rhamnusium bicolor</name>
    <dbReference type="NCBI Taxonomy" id="1586634"/>
    <lineage>
        <taxon>Eukaryota</taxon>
        <taxon>Metazoa</taxon>
        <taxon>Ecdysozoa</taxon>
        <taxon>Arthropoda</taxon>
        <taxon>Hexapoda</taxon>
        <taxon>Insecta</taxon>
        <taxon>Pterygota</taxon>
        <taxon>Neoptera</taxon>
        <taxon>Endopterygota</taxon>
        <taxon>Coleoptera</taxon>
        <taxon>Polyphaga</taxon>
        <taxon>Cucujiformia</taxon>
        <taxon>Chrysomeloidea</taxon>
        <taxon>Cerambycidae</taxon>
        <taxon>Lepturinae</taxon>
        <taxon>Rhagiini</taxon>
        <taxon>Rhamnusium</taxon>
    </lineage>
</organism>
<proteinExistence type="predicted"/>
<feature type="region of interest" description="Disordered" evidence="1">
    <location>
        <begin position="1"/>
        <end position="32"/>
    </location>
</feature>
<comment type="caution">
    <text evidence="2">The sequence shown here is derived from an EMBL/GenBank/DDBJ whole genome shotgun (WGS) entry which is preliminary data.</text>
</comment>
<dbReference type="AlphaFoldDB" id="A0AAV8X577"/>
<name>A0AAV8X577_9CUCU</name>
<dbReference type="Proteomes" id="UP001162156">
    <property type="component" value="Unassembled WGS sequence"/>
</dbReference>
<reference evidence="2" key="1">
    <citation type="journal article" date="2023" name="Insect Mol. Biol.">
        <title>Genome sequencing provides insights into the evolution of gene families encoding plant cell wall-degrading enzymes in longhorned beetles.</title>
        <authorList>
            <person name="Shin N.R."/>
            <person name="Okamura Y."/>
            <person name="Kirsch R."/>
            <person name="Pauchet Y."/>
        </authorList>
    </citation>
    <scope>NUCLEOTIDE SEQUENCE</scope>
    <source>
        <strain evidence="2">RBIC_L_NR</strain>
    </source>
</reference>
<protein>
    <submittedName>
        <fullName evidence="2">Uncharacterized protein</fullName>
    </submittedName>
</protein>
<gene>
    <name evidence="2" type="ORF">NQ314_013935</name>
</gene>
<feature type="compositionally biased region" description="Basic and acidic residues" evidence="1">
    <location>
        <begin position="1"/>
        <end position="12"/>
    </location>
</feature>
<accession>A0AAV8X577</accession>
<evidence type="ECO:0000256" key="1">
    <source>
        <dbReference type="SAM" id="MobiDB-lite"/>
    </source>
</evidence>
<evidence type="ECO:0000313" key="3">
    <source>
        <dbReference type="Proteomes" id="UP001162156"/>
    </source>
</evidence>
<sequence length="134" mass="14870">MQKLKRTEEKLKLGGTMDKFLKKDDNENKETRVDLQDISTEIASCSSSAGGLLMDIEEEEYSSSIADQSEKAKEEGNETTPSEEGGEATQDTQATDILTPDDPKYASSTSSSDWEEDLENVAAFFTVNREDRTE</sequence>
<dbReference type="EMBL" id="JANEYF010003848">
    <property type="protein sequence ID" value="KAJ8933561.1"/>
    <property type="molecule type" value="Genomic_DNA"/>
</dbReference>
<feature type="compositionally biased region" description="Basic and acidic residues" evidence="1">
    <location>
        <begin position="19"/>
        <end position="32"/>
    </location>
</feature>
<evidence type="ECO:0000313" key="2">
    <source>
        <dbReference type="EMBL" id="KAJ8933561.1"/>
    </source>
</evidence>